<feature type="domain" description="K Homology" evidence="6">
    <location>
        <begin position="285"/>
        <end position="356"/>
    </location>
</feature>
<evidence type="ECO:0000256" key="1">
    <source>
        <dbReference type="ARBA" id="ARBA00004123"/>
    </source>
</evidence>
<dbReference type="PANTHER" id="PTHR10288">
    <property type="entry name" value="KH DOMAIN CONTAINING RNA BINDING PROTEIN"/>
    <property type="match status" value="1"/>
</dbReference>
<reference evidence="8" key="3">
    <citation type="submission" date="2022-06" db="UniProtKB">
        <authorList>
            <consortium name="EnsemblMetazoa"/>
        </authorList>
    </citation>
    <scope>IDENTIFICATION</scope>
</reference>
<feature type="domain" description="K Homology" evidence="6">
    <location>
        <begin position="94"/>
        <end position="166"/>
    </location>
</feature>
<feature type="compositionally biased region" description="Polar residues" evidence="5">
    <location>
        <begin position="60"/>
        <end position="79"/>
    </location>
</feature>
<dbReference type="EMBL" id="WVUK01000055">
    <property type="protein sequence ID" value="KAF7493526.1"/>
    <property type="molecule type" value="Genomic_DNA"/>
</dbReference>
<dbReference type="InterPro" id="IPR004087">
    <property type="entry name" value="KH_dom"/>
</dbReference>
<keyword evidence="3" id="KW-0539">Nucleus</keyword>
<accession>A0A834RBE6</accession>
<dbReference type="InterPro" id="IPR036612">
    <property type="entry name" value="KH_dom_type_1_sf"/>
</dbReference>
<feature type="domain" description="K Homology" evidence="6">
    <location>
        <begin position="206"/>
        <end position="277"/>
    </location>
</feature>
<dbReference type="Gene3D" id="3.30.1370.10">
    <property type="entry name" value="K Homology domain, type 1"/>
    <property type="match status" value="3"/>
</dbReference>
<evidence type="ECO:0000313" key="8">
    <source>
        <dbReference type="EnsemblMetazoa" id="KAF7493526.1"/>
    </source>
</evidence>
<dbReference type="Pfam" id="PF09005">
    <property type="entry name" value="FUBP_C"/>
    <property type="match status" value="1"/>
</dbReference>
<dbReference type="AlphaFoldDB" id="A0A834RBE6"/>
<feature type="compositionally biased region" description="Polar residues" evidence="5">
    <location>
        <begin position="508"/>
        <end position="519"/>
    </location>
</feature>
<dbReference type="InterPro" id="IPR004088">
    <property type="entry name" value="KH_dom_type_1"/>
</dbReference>
<dbReference type="Pfam" id="PF00013">
    <property type="entry name" value="KH_1"/>
    <property type="match status" value="3"/>
</dbReference>
<protein>
    <submittedName>
        <fullName evidence="7">Far upstream element-binding protein 1</fullName>
    </submittedName>
</protein>
<dbReference type="EnsemblMetazoa" id="SSS_7895s_mrna">
    <property type="protein sequence ID" value="KAF7493526.1"/>
    <property type="gene ID" value="SSS_7895"/>
</dbReference>
<reference evidence="9" key="1">
    <citation type="journal article" date="2020" name="PLoS Negl. Trop. Dis.">
        <title>High-quality nuclear genome for Sarcoptes scabiei-A critical resource for a neglected parasite.</title>
        <authorList>
            <person name="Korhonen P.K."/>
            <person name="Gasser R.B."/>
            <person name="Ma G."/>
            <person name="Wang T."/>
            <person name="Stroehlein A.J."/>
            <person name="Young N.D."/>
            <person name="Ang C.S."/>
            <person name="Fernando D.D."/>
            <person name="Lu H.C."/>
            <person name="Taylor S."/>
            <person name="Reynolds S.L."/>
            <person name="Mofiz E."/>
            <person name="Najaraj S.H."/>
            <person name="Gowda H."/>
            <person name="Madugundu A."/>
            <person name="Renuse S."/>
            <person name="Holt D."/>
            <person name="Pandey A."/>
            <person name="Papenfuss A.T."/>
            <person name="Fischer K."/>
        </authorList>
    </citation>
    <scope>NUCLEOTIDE SEQUENCE [LARGE SCALE GENOMIC DNA]</scope>
</reference>
<reference evidence="7" key="2">
    <citation type="submission" date="2020-01" db="EMBL/GenBank/DDBJ databases">
        <authorList>
            <person name="Korhonen P.K.K."/>
            <person name="Guangxu M.G."/>
            <person name="Wang T.W."/>
            <person name="Stroehlein A.J.S."/>
            <person name="Young N.D."/>
            <person name="Ang C.-S.A."/>
            <person name="Fernando D.W.F."/>
            <person name="Lu H.L."/>
            <person name="Taylor S.T."/>
            <person name="Ehtesham M.E.M."/>
            <person name="Najaraj S.H.N."/>
            <person name="Harsha G.H.G."/>
            <person name="Madugundu A.M."/>
            <person name="Renuse S.R."/>
            <person name="Holt D.H."/>
            <person name="Pandey A.P."/>
            <person name="Papenfuss A.P."/>
            <person name="Gasser R.B.G."/>
            <person name="Fischer K.F."/>
        </authorList>
    </citation>
    <scope>NUCLEOTIDE SEQUENCE</scope>
    <source>
        <strain evidence="7">SSS_KF_BRIS2020</strain>
    </source>
</reference>
<evidence type="ECO:0000256" key="2">
    <source>
        <dbReference type="ARBA" id="ARBA00022737"/>
    </source>
</evidence>
<dbReference type="Proteomes" id="UP000070412">
    <property type="component" value="Unassembled WGS sequence"/>
</dbReference>
<feature type="compositionally biased region" description="Gly residues" evidence="5">
    <location>
        <begin position="28"/>
        <end position="38"/>
    </location>
</feature>
<evidence type="ECO:0000259" key="6">
    <source>
        <dbReference type="SMART" id="SM00322"/>
    </source>
</evidence>
<comment type="subcellular location">
    <subcellularLocation>
        <location evidence="1">Nucleus</location>
    </subcellularLocation>
</comment>
<dbReference type="OrthoDB" id="5204190at2759"/>
<gene>
    <name evidence="7" type="ORF">SSS_7895</name>
</gene>
<evidence type="ECO:0000256" key="4">
    <source>
        <dbReference type="PROSITE-ProRule" id="PRU00117"/>
    </source>
</evidence>
<evidence type="ECO:0000256" key="3">
    <source>
        <dbReference type="ARBA" id="ARBA00023242"/>
    </source>
</evidence>
<dbReference type="GO" id="GO:0006355">
    <property type="term" value="P:regulation of DNA-templated transcription"/>
    <property type="evidence" value="ECO:0007669"/>
    <property type="project" value="InterPro"/>
</dbReference>
<dbReference type="GO" id="GO:0005634">
    <property type="term" value="C:nucleus"/>
    <property type="evidence" value="ECO:0007669"/>
    <property type="project" value="UniProtKB-SubCell"/>
</dbReference>
<evidence type="ECO:0000313" key="9">
    <source>
        <dbReference type="Proteomes" id="UP000070412"/>
    </source>
</evidence>
<evidence type="ECO:0000313" key="7">
    <source>
        <dbReference type="EMBL" id="KAF7493526.1"/>
    </source>
</evidence>
<evidence type="ECO:0000256" key="5">
    <source>
        <dbReference type="SAM" id="MobiDB-lite"/>
    </source>
</evidence>
<dbReference type="PROSITE" id="PS50084">
    <property type="entry name" value="KH_TYPE_1"/>
    <property type="match status" value="3"/>
</dbReference>
<sequence>MDTDNRAFQEAVLRARQLAAKISQPGSTGLGGGGGNLGGTMKRSNDDDSEFSPNIKKMNLGSSISIPGKSAPTQQQSQRPQKDQLYLNGTMFNGEKVLDVMIPGNKVGFVIGKGGEMIRNLQERAGVKMVVYQETNEAGERDKQLRISGAPDKVDHAKQLVSDLLVEKELELATRSKNNFQSNNLSNPMNNANKFISPLNEYGSSRITYFEYPVSPQLIGLVIGKGGETIRKIQADAGCKVQFDTTKVDAQGNKICQFTGTQETVNRALDMVKEIIETVTGGQGSVEEIRLVVPTSRTGTVIGRGGETIRALKQQSGCNIELDKNFHSENDEKCFIIRGVPDKIGYAQQLVTDKVGGHATVILNTMQNNPLYADNQYNYLTSQIYANQIGQSQYYWPQSSDASKTVQDQYAAWAAYYAQYYSQQQNGAAAADPTSAAATAAAAGQTTQATAAAYAASGQDPETVYQQWIEYYKAYGMTREAEAMEQKLKEYQQSKQSQQQDDRDAGSAGNNQRQNGNSS</sequence>
<feature type="region of interest" description="Disordered" evidence="5">
    <location>
        <begin position="486"/>
        <end position="519"/>
    </location>
</feature>
<keyword evidence="4" id="KW-0694">RNA-binding</keyword>
<feature type="region of interest" description="Disordered" evidence="5">
    <location>
        <begin position="23"/>
        <end position="82"/>
    </location>
</feature>
<dbReference type="CDD" id="cd22397">
    <property type="entry name" value="KH-I_FUBP_rpt2"/>
    <property type="match status" value="1"/>
</dbReference>
<organism evidence="7">
    <name type="scientific">Sarcoptes scabiei</name>
    <name type="common">Itch mite</name>
    <name type="synonym">Acarus scabiei</name>
    <dbReference type="NCBI Taxonomy" id="52283"/>
    <lineage>
        <taxon>Eukaryota</taxon>
        <taxon>Metazoa</taxon>
        <taxon>Ecdysozoa</taxon>
        <taxon>Arthropoda</taxon>
        <taxon>Chelicerata</taxon>
        <taxon>Arachnida</taxon>
        <taxon>Acari</taxon>
        <taxon>Acariformes</taxon>
        <taxon>Sarcoptiformes</taxon>
        <taxon>Astigmata</taxon>
        <taxon>Psoroptidia</taxon>
        <taxon>Sarcoptoidea</taxon>
        <taxon>Sarcoptidae</taxon>
        <taxon>Sarcoptinae</taxon>
        <taxon>Sarcoptes</taxon>
    </lineage>
</organism>
<dbReference type="InterPro" id="IPR015096">
    <property type="entry name" value="FUBP_C"/>
</dbReference>
<dbReference type="SMART" id="SM00322">
    <property type="entry name" value="KH"/>
    <property type="match status" value="3"/>
</dbReference>
<dbReference type="SUPFAM" id="SSF54791">
    <property type="entry name" value="Eukaryotic type KH-domain (KH-domain type I)"/>
    <property type="match status" value="3"/>
</dbReference>
<name>A0A834RBE6_SARSC</name>
<dbReference type="GO" id="GO:0003723">
    <property type="term" value="F:RNA binding"/>
    <property type="evidence" value="ECO:0007669"/>
    <property type="project" value="UniProtKB-UniRule"/>
</dbReference>
<keyword evidence="9" id="KW-1185">Reference proteome</keyword>
<keyword evidence="2" id="KW-0677">Repeat</keyword>
<proteinExistence type="predicted"/>